<dbReference type="Proteomes" id="UP000593572">
    <property type="component" value="Unassembled WGS sequence"/>
</dbReference>
<proteinExistence type="predicted"/>
<accession>A0A7J8LNB7</accession>
<keyword evidence="2" id="KW-1185">Reference proteome</keyword>
<comment type="caution">
    <text evidence="1">The sequence shown here is derived from an EMBL/GenBank/DDBJ whole genome shotgun (WGS) entry which is preliminary data.</text>
</comment>
<evidence type="ECO:0000313" key="2">
    <source>
        <dbReference type="Proteomes" id="UP000593572"/>
    </source>
</evidence>
<evidence type="ECO:0000313" key="1">
    <source>
        <dbReference type="EMBL" id="MBA0553947.1"/>
    </source>
</evidence>
<dbReference type="AlphaFoldDB" id="A0A7J8LNB7"/>
<name>A0A7J8LNB7_9ROSI</name>
<protein>
    <recommendedName>
        <fullName evidence="3">DUF4283 domain-containing protein</fullName>
    </recommendedName>
</protein>
<gene>
    <name evidence="1" type="ORF">Golob_013083</name>
</gene>
<reference evidence="1 2" key="1">
    <citation type="journal article" date="2019" name="Genome Biol. Evol.">
        <title>Insights into the evolution of the New World diploid cottons (Gossypium, subgenus Houzingenia) based on genome sequencing.</title>
        <authorList>
            <person name="Grover C.E."/>
            <person name="Arick M.A. 2nd"/>
            <person name="Thrash A."/>
            <person name="Conover J.L."/>
            <person name="Sanders W.S."/>
            <person name="Peterson D.G."/>
            <person name="Frelichowski J.E."/>
            <person name="Scheffler J.A."/>
            <person name="Scheffler B.E."/>
            <person name="Wendel J.F."/>
        </authorList>
    </citation>
    <scope>NUCLEOTIDE SEQUENCE [LARGE SCALE GENOMIC DNA]</scope>
    <source>
        <strain evidence="1">157</strain>
        <tissue evidence="1">Leaf</tissue>
    </source>
</reference>
<sequence length="94" mass="10888">MAEDLNELLENLTFSKEESKRVFGSNRFSTNPKGYEAWAIGKIMTNERINKEAMYRVLRSLWFTKEEVNFVELRDKVILVKFGVIDGDLNSGPL</sequence>
<dbReference type="EMBL" id="JABEZX010000004">
    <property type="protein sequence ID" value="MBA0553947.1"/>
    <property type="molecule type" value="Genomic_DNA"/>
</dbReference>
<evidence type="ECO:0008006" key="3">
    <source>
        <dbReference type="Google" id="ProtNLM"/>
    </source>
</evidence>
<organism evidence="1 2">
    <name type="scientific">Gossypium lobatum</name>
    <dbReference type="NCBI Taxonomy" id="34289"/>
    <lineage>
        <taxon>Eukaryota</taxon>
        <taxon>Viridiplantae</taxon>
        <taxon>Streptophyta</taxon>
        <taxon>Embryophyta</taxon>
        <taxon>Tracheophyta</taxon>
        <taxon>Spermatophyta</taxon>
        <taxon>Magnoliopsida</taxon>
        <taxon>eudicotyledons</taxon>
        <taxon>Gunneridae</taxon>
        <taxon>Pentapetalae</taxon>
        <taxon>rosids</taxon>
        <taxon>malvids</taxon>
        <taxon>Malvales</taxon>
        <taxon>Malvaceae</taxon>
        <taxon>Malvoideae</taxon>
        <taxon>Gossypium</taxon>
    </lineage>
</organism>
<feature type="non-terminal residue" evidence="1">
    <location>
        <position position="94"/>
    </location>
</feature>